<evidence type="ECO:0008006" key="5">
    <source>
        <dbReference type="Google" id="ProtNLM"/>
    </source>
</evidence>
<organism evidence="3 4">
    <name type="scientific">Actinomadura geliboluensis</name>
    <dbReference type="NCBI Taxonomy" id="882440"/>
    <lineage>
        <taxon>Bacteria</taxon>
        <taxon>Bacillati</taxon>
        <taxon>Actinomycetota</taxon>
        <taxon>Actinomycetes</taxon>
        <taxon>Streptosporangiales</taxon>
        <taxon>Thermomonosporaceae</taxon>
        <taxon>Actinomadura</taxon>
    </lineage>
</organism>
<gene>
    <name evidence="3" type="ORF">ETD96_10555</name>
</gene>
<evidence type="ECO:0000313" key="4">
    <source>
        <dbReference type="Proteomes" id="UP000305238"/>
    </source>
</evidence>
<proteinExistence type="predicted"/>
<dbReference type="RefSeq" id="WP_138636136.1">
    <property type="nucleotide sequence ID" value="NZ_VCKZ01000053.1"/>
</dbReference>
<feature type="signal peptide" evidence="2">
    <location>
        <begin position="1"/>
        <end position="21"/>
    </location>
</feature>
<reference evidence="3 4" key="1">
    <citation type="submission" date="2019-05" db="EMBL/GenBank/DDBJ databases">
        <title>Draft genome sequence of Actinomadura geliboluensis A8036.</title>
        <authorList>
            <person name="Saricaoglu S."/>
            <person name="Isik K."/>
        </authorList>
    </citation>
    <scope>NUCLEOTIDE SEQUENCE [LARGE SCALE GENOMIC DNA]</scope>
    <source>
        <strain evidence="3 4">A8036</strain>
    </source>
</reference>
<evidence type="ECO:0000256" key="2">
    <source>
        <dbReference type="SAM" id="SignalP"/>
    </source>
</evidence>
<evidence type="ECO:0000313" key="3">
    <source>
        <dbReference type="EMBL" id="TMR40511.1"/>
    </source>
</evidence>
<feature type="transmembrane region" description="Helical" evidence="1">
    <location>
        <begin position="104"/>
        <end position="124"/>
    </location>
</feature>
<dbReference type="Proteomes" id="UP000305238">
    <property type="component" value="Unassembled WGS sequence"/>
</dbReference>
<feature type="chain" id="PRO_5039147777" description="DUF3592 domain-containing protein" evidence="2">
    <location>
        <begin position="22"/>
        <end position="158"/>
    </location>
</feature>
<evidence type="ECO:0000256" key="1">
    <source>
        <dbReference type="SAM" id="Phobius"/>
    </source>
</evidence>
<name>A0A5S4H6Z7_9ACTN</name>
<accession>A0A5S4H6Z7</accession>
<sequence>MLYAMALLFALMALSEYSAGAHLRQAHARTWATVVAKSTSSKYGTDYGLTFTDQSGRARTVRTSGLTSGYKVGDRLEIYYTLDKPSEVSAVREGSPEAVQFRTAITSAAVSGTCLVLAVGLTVARFRRNRSGRGPFHGYAPVSPAGSSVRELRRFGRS</sequence>
<protein>
    <recommendedName>
        <fullName evidence="5">DUF3592 domain-containing protein</fullName>
    </recommendedName>
</protein>
<keyword evidence="2" id="KW-0732">Signal</keyword>
<dbReference type="EMBL" id="VCKZ01000053">
    <property type="protein sequence ID" value="TMR40511.1"/>
    <property type="molecule type" value="Genomic_DNA"/>
</dbReference>
<keyword evidence="1" id="KW-0812">Transmembrane</keyword>
<dbReference type="AlphaFoldDB" id="A0A5S4H6Z7"/>
<keyword evidence="4" id="KW-1185">Reference proteome</keyword>
<dbReference type="OrthoDB" id="9839900at2"/>
<keyword evidence="1" id="KW-0472">Membrane</keyword>
<keyword evidence="1" id="KW-1133">Transmembrane helix</keyword>
<comment type="caution">
    <text evidence="3">The sequence shown here is derived from an EMBL/GenBank/DDBJ whole genome shotgun (WGS) entry which is preliminary data.</text>
</comment>